<evidence type="ECO:0000313" key="2">
    <source>
        <dbReference type="Proteomes" id="UP000318288"/>
    </source>
</evidence>
<evidence type="ECO:0008006" key="3">
    <source>
        <dbReference type="Google" id="ProtNLM"/>
    </source>
</evidence>
<dbReference type="RefSeq" id="WP_146460356.1">
    <property type="nucleotide sequence ID" value="NZ_SJPW01000006.1"/>
</dbReference>
<dbReference type="NCBIfam" id="TIGR02595">
    <property type="entry name" value="PEP_CTERM"/>
    <property type="match status" value="1"/>
</dbReference>
<protein>
    <recommendedName>
        <fullName evidence="3">PEP-CTERM protein-sorting domain-containing protein</fullName>
    </recommendedName>
</protein>
<dbReference type="AlphaFoldDB" id="A0A5C6EJR6"/>
<proteinExistence type="predicted"/>
<name>A0A5C6EJR6_9BACT</name>
<accession>A0A5C6EJR6</accession>
<organism evidence="1 2">
    <name type="scientific">Rubripirellula tenax</name>
    <dbReference type="NCBI Taxonomy" id="2528015"/>
    <lineage>
        <taxon>Bacteria</taxon>
        <taxon>Pseudomonadati</taxon>
        <taxon>Planctomycetota</taxon>
        <taxon>Planctomycetia</taxon>
        <taxon>Pirellulales</taxon>
        <taxon>Pirellulaceae</taxon>
        <taxon>Rubripirellula</taxon>
    </lineage>
</organism>
<sequence>MISLVWSANASAAIVPYTDFASFQAAASGVGSTITFEMQTVGDPLVMVDDVSFFIDDGELIVRDTNPTFTISPTNYVGDDIGFNFSEGIDEFQTVSILFDNGRSAVGLWVQYDGNSFANDGLMSLTDIDDVTGSFAVVDPNSGVAIDTDQAFFLGLVETNGTNTIFEVDLLEMGVGGINYTFDNVVSYQVAAIPEPSTFAVLAVFGGAIVVRQRRRNKAQSAE</sequence>
<gene>
    <name evidence="1" type="ORF">Poly51_46980</name>
</gene>
<comment type="caution">
    <text evidence="1">The sequence shown here is derived from an EMBL/GenBank/DDBJ whole genome shotgun (WGS) entry which is preliminary data.</text>
</comment>
<dbReference type="OrthoDB" id="260011at2"/>
<dbReference type="InterPro" id="IPR013424">
    <property type="entry name" value="Ice-binding_C"/>
</dbReference>
<reference evidence="1 2" key="1">
    <citation type="submission" date="2019-02" db="EMBL/GenBank/DDBJ databases">
        <title>Deep-cultivation of Planctomycetes and their phenomic and genomic characterization uncovers novel biology.</title>
        <authorList>
            <person name="Wiegand S."/>
            <person name="Jogler M."/>
            <person name="Boedeker C."/>
            <person name="Pinto D."/>
            <person name="Vollmers J."/>
            <person name="Rivas-Marin E."/>
            <person name="Kohn T."/>
            <person name="Peeters S.H."/>
            <person name="Heuer A."/>
            <person name="Rast P."/>
            <person name="Oberbeckmann S."/>
            <person name="Bunk B."/>
            <person name="Jeske O."/>
            <person name="Meyerdierks A."/>
            <person name="Storesund J.E."/>
            <person name="Kallscheuer N."/>
            <person name="Luecker S."/>
            <person name="Lage O.M."/>
            <person name="Pohl T."/>
            <person name="Merkel B.J."/>
            <person name="Hornburger P."/>
            <person name="Mueller R.-W."/>
            <person name="Bruemmer F."/>
            <person name="Labrenz M."/>
            <person name="Spormann A.M."/>
            <person name="Op Den Camp H."/>
            <person name="Overmann J."/>
            <person name="Amann R."/>
            <person name="Jetten M.S.M."/>
            <person name="Mascher T."/>
            <person name="Medema M.H."/>
            <person name="Devos D.P."/>
            <person name="Kaster A.-K."/>
            <person name="Ovreas L."/>
            <person name="Rohde M."/>
            <person name="Galperin M.Y."/>
            <person name="Jogler C."/>
        </authorList>
    </citation>
    <scope>NUCLEOTIDE SEQUENCE [LARGE SCALE GENOMIC DNA]</scope>
    <source>
        <strain evidence="1 2">Poly51</strain>
    </source>
</reference>
<keyword evidence="2" id="KW-1185">Reference proteome</keyword>
<evidence type="ECO:0000313" key="1">
    <source>
        <dbReference type="EMBL" id="TWU48794.1"/>
    </source>
</evidence>
<dbReference type="EMBL" id="SJPW01000006">
    <property type="protein sequence ID" value="TWU48794.1"/>
    <property type="molecule type" value="Genomic_DNA"/>
</dbReference>
<dbReference type="Proteomes" id="UP000318288">
    <property type="component" value="Unassembled WGS sequence"/>
</dbReference>